<accession>A0A5A7PZK2</accession>
<proteinExistence type="predicted"/>
<evidence type="ECO:0000313" key="2">
    <source>
        <dbReference type="Proteomes" id="UP000325081"/>
    </source>
</evidence>
<organism evidence="1 2">
    <name type="scientific">Striga asiatica</name>
    <name type="common">Asiatic witchweed</name>
    <name type="synonym">Buchnera asiatica</name>
    <dbReference type="NCBI Taxonomy" id="4170"/>
    <lineage>
        <taxon>Eukaryota</taxon>
        <taxon>Viridiplantae</taxon>
        <taxon>Streptophyta</taxon>
        <taxon>Embryophyta</taxon>
        <taxon>Tracheophyta</taxon>
        <taxon>Spermatophyta</taxon>
        <taxon>Magnoliopsida</taxon>
        <taxon>eudicotyledons</taxon>
        <taxon>Gunneridae</taxon>
        <taxon>Pentapetalae</taxon>
        <taxon>asterids</taxon>
        <taxon>lamiids</taxon>
        <taxon>Lamiales</taxon>
        <taxon>Orobanchaceae</taxon>
        <taxon>Buchnereae</taxon>
        <taxon>Striga</taxon>
    </lineage>
</organism>
<comment type="caution">
    <text evidence="1">The sequence shown here is derived from an EMBL/GenBank/DDBJ whole genome shotgun (WGS) entry which is preliminary data.</text>
</comment>
<dbReference type="Proteomes" id="UP000325081">
    <property type="component" value="Unassembled WGS sequence"/>
</dbReference>
<keyword evidence="2" id="KW-1185">Reference proteome</keyword>
<name>A0A5A7PZK2_STRAF</name>
<dbReference type="AlphaFoldDB" id="A0A5A7PZK2"/>
<gene>
    <name evidence="1" type="ORF">STAS_14837</name>
</gene>
<reference evidence="2" key="1">
    <citation type="journal article" date="2019" name="Curr. Biol.">
        <title>Genome Sequence of Striga asiatica Provides Insight into the Evolution of Plant Parasitism.</title>
        <authorList>
            <person name="Yoshida S."/>
            <person name="Kim S."/>
            <person name="Wafula E.K."/>
            <person name="Tanskanen J."/>
            <person name="Kim Y.M."/>
            <person name="Honaas L."/>
            <person name="Yang Z."/>
            <person name="Spallek T."/>
            <person name="Conn C.E."/>
            <person name="Ichihashi Y."/>
            <person name="Cheong K."/>
            <person name="Cui S."/>
            <person name="Der J.P."/>
            <person name="Gundlach H."/>
            <person name="Jiao Y."/>
            <person name="Hori C."/>
            <person name="Ishida J.K."/>
            <person name="Kasahara H."/>
            <person name="Kiba T."/>
            <person name="Kim M.S."/>
            <person name="Koo N."/>
            <person name="Laohavisit A."/>
            <person name="Lee Y.H."/>
            <person name="Lumba S."/>
            <person name="McCourt P."/>
            <person name="Mortimer J.C."/>
            <person name="Mutuku J.M."/>
            <person name="Nomura T."/>
            <person name="Sasaki-Sekimoto Y."/>
            <person name="Seto Y."/>
            <person name="Wang Y."/>
            <person name="Wakatake T."/>
            <person name="Sakakibara H."/>
            <person name="Demura T."/>
            <person name="Yamaguchi S."/>
            <person name="Yoneyama K."/>
            <person name="Manabe R.I."/>
            <person name="Nelson D.C."/>
            <person name="Schulman A.H."/>
            <person name="Timko M.P."/>
            <person name="dePamphilis C.W."/>
            <person name="Choi D."/>
            <person name="Shirasu K."/>
        </authorList>
    </citation>
    <scope>NUCLEOTIDE SEQUENCE [LARGE SCALE GENOMIC DNA]</scope>
    <source>
        <strain evidence="2">cv. UVA1</strain>
    </source>
</reference>
<dbReference type="EMBL" id="BKCP01005472">
    <property type="protein sequence ID" value="GER38319.1"/>
    <property type="molecule type" value="Genomic_DNA"/>
</dbReference>
<protein>
    <submittedName>
        <fullName evidence="1">Glycine cleavage system transcriptional activatorGcvA</fullName>
    </submittedName>
</protein>
<evidence type="ECO:0000313" key="1">
    <source>
        <dbReference type="EMBL" id="GER38319.1"/>
    </source>
</evidence>
<sequence>MDYKRVPLARVWKKGVWTQIRADQGTAKEVPVTTPSLVMGDNSIRNNVEGGSHSSEHHTNVSQQLIPAPVVGELDQPSDRNQIIYLQEEAETDLIMVEVHQEVFPFQQKTSTQPAVSNKEVVKTKGWKRAKVQEGGILSAQSKAAASNTQESLKRGRTLTISQPDCHPEHDRGRQLKTVEKEKAKVDVGTVTMAAGRTEDGRRRVIRQP</sequence>